<evidence type="ECO:0000259" key="4">
    <source>
        <dbReference type="PROSITE" id="PS50949"/>
    </source>
</evidence>
<dbReference type="PANTHER" id="PTHR44846:SF17">
    <property type="entry name" value="GNTR-FAMILY TRANSCRIPTIONAL REGULATOR"/>
    <property type="match status" value="1"/>
</dbReference>
<evidence type="ECO:0000256" key="2">
    <source>
        <dbReference type="ARBA" id="ARBA00023125"/>
    </source>
</evidence>
<sequence length="134" mass="14490">MLDHQSGVPAWRQVADHLRGRIAAGDWPAGALISPTLRLMDEYGVGAATVRRAVRALQADGLVDYQHGIGIRVREPGTLRQVPVPRGCRTRARMPTAEERAEFGLADGVPVLVVMAGDLVKGVYPSDQVELVSR</sequence>
<organism evidence="5 6">
    <name type="scientific">Polymorphospora rubra</name>
    <dbReference type="NCBI Taxonomy" id="338584"/>
    <lineage>
        <taxon>Bacteria</taxon>
        <taxon>Bacillati</taxon>
        <taxon>Actinomycetota</taxon>
        <taxon>Actinomycetes</taxon>
        <taxon>Micromonosporales</taxon>
        <taxon>Micromonosporaceae</taxon>
        <taxon>Polymorphospora</taxon>
    </lineage>
</organism>
<dbReference type="SUPFAM" id="SSF46785">
    <property type="entry name" value="Winged helix' DNA-binding domain"/>
    <property type="match status" value="1"/>
</dbReference>
<dbReference type="Gene3D" id="1.10.10.10">
    <property type="entry name" value="Winged helix-like DNA-binding domain superfamily/Winged helix DNA-binding domain"/>
    <property type="match status" value="1"/>
</dbReference>
<keyword evidence="1" id="KW-0805">Transcription regulation</keyword>
<dbReference type="InterPro" id="IPR036390">
    <property type="entry name" value="WH_DNA-bd_sf"/>
</dbReference>
<dbReference type="GO" id="GO:0045892">
    <property type="term" value="P:negative regulation of DNA-templated transcription"/>
    <property type="evidence" value="ECO:0007669"/>
    <property type="project" value="TreeGrafter"/>
</dbReference>
<dbReference type="InterPro" id="IPR036388">
    <property type="entry name" value="WH-like_DNA-bd_sf"/>
</dbReference>
<dbReference type="PANTHER" id="PTHR44846">
    <property type="entry name" value="MANNOSYL-D-GLYCERATE TRANSPORT/METABOLISM SYSTEM REPRESSOR MNGR-RELATED"/>
    <property type="match status" value="1"/>
</dbReference>
<keyword evidence="6" id="KW-1185">Reference proteome</keyword>
<dbReference type="Pfam" id="PF00392">
    <property type="entry name" value="GntR"/>
    <property type="match status" value="1"/>
</dbReference>
<feature type="domain" description="HTH gntR-type" evidence="4">
    <location>
        <begin position="8"/>
        <end position="76"/>
    </location>
</feature>
<dbReference type="PROSITE" id="PS50949">
    <property type="entry name" value="HTH_GNTR"/>
    <property type="match status" value="1"/>
</dbReference>
<accession>A0A810MUH5</accession>
<dbReference type="SMART" id="SM00345">
    <property type="entry name" value="HTH_GNTR"/>
    <property type="match status" value="1"/>
</dbReference>
<evidence type="ECO:0000256" key="3">
    <source>
        <dbReference type="ARBA" id="ARBA00023163"/>
    </source>
</evidence>
<proteinExistence type="predicted"/>
<gene>
    <name evidence="5" type="ORF">Prubr_11910</name>
</gene>
<dbReference type="GO" id="GO:0003700">
    <property type="term" value="F:DNA-binding transcription factor activity"/>
    <property type="evidence" value="ECO:0007669"/>
    <property type="project" value="InterPro"/>
</dbReference>
<protein>
    <recommendedName>
        <fullName evidence="4">HTH gntR-type domain-containing protein</fullName>
    </recommendedName>
</protein>
<evidence type="ECO:0000313" key="5">
    <source>
        <dbReference type="EMBL" id="BCJ64170.1"/>
    </source>
</evidence>
<keyword evidence="2" id="KW-0238">DNA-binding</keyword>
<dbReference type="CDD" id="cd07377">
    <property type="entry name" value="WHTH_GntR"/>
    <property type="match status" value="1"/>
</dbReference>
<evidence type="ECO:0000256" key="1">
    <source>
        <dbReference type="ARBA" id="ARBA00023015"/>
    </source>
</evidence>
<dbReference type="KEGG" id="pry:Prubr_11910"/>
<dbReference type="InterPro" id="IPR000524">
    <property type="entry name" value="Tscrpt_reg_HTH_GntR"/>
</dbReference>
<name>A0A810MUH5_9ACTN</name>
<dbReference type="AlphaFoldDB" id="A0A810MUH5"/>
<keyword evidence="3" id="KW-0804">Transcription</keyword>
<dbReference type="EMBL" id="AP023359">
    <property type="protein sequence ID" value="BCJ64170.1"/>
    <property type="molecule type" value="Genomic_DNA"/>
</dbReference>
<reference evidence="5" key="1">
    <citation type="submission" date="2020-08" db="EMBL/GenBank/DDBJ databases">
        <title>Whole genome shotgun sequence of Polymorphospora rubra NBRC 101157.</title>
        <authorList>
            <person name="Komaki H."/>
            <person name="Tamura T."/>
        </authorList>
    </citation>
    <scope>NUCLEOTIDE SEQUENCE</scope>
    <source>
        <strain evidence="5">NBRC 101157</strain>
    </source>
</reference>
<dbReference type="GO" id="GO:0003677">
    <property type="term" value="F:DNA binding"/>
    <property type="evidence" value="ECO:0007669"/>
    <property type="project" value="UniProtKB-KW"/>
</dbReference>
<dbReference type="InterPro" id="IPR050679">
    <property type="entry name" value="Bact_HTH_transcr_reg"/>
</dbReference>
<evidence type="ECO:0000313" key="6">
    <source>
        <dbReference type="Proteomes" id="UP000680866"/>
    </source>
</evidence>
<dbReference type="Proteomes" id="UP000680866">
    <property type="component" value="Chromosome"/>
</dbReference>